<dbReference type="Proteomes" id="UP000077266">
    <property type="component" value="Unassembled WGS sequence"/>
</dbReference>
<feature type="compositionally biased region" description="Basic and acidic residues" evidence="1">
    <location>
        <begin position="150"/>
        <end position="166"/>
    </location>
</feature>
<sequence>MLGVLFEAYLLDIRLQSAASRRLPVEKGKSKAAPEVTAVAVATIEPAPSSSTLPTLVSGSTIASISASTSTSTVFAFEEPARLASDTFFLFGKAAGSPEFNSPTTTAWLPEIPDEDDDEEDECPPEQLGKRQFVPPMPPPSSRRQQLARSQRERLRTVSERAEESS</sequence>
<organism evidence="2 3">
    <name type="scientific">Exidia glandulosa HHB12029</name>
    <dbReference type="NCBI Taxonomy" id="1314781"/>
    <lineage>
        <taxon>Eukaryota</taxon>
        <taxon>Fungi</taxon>
        <taxon>Dikarya</taxon>
        <taxon>Basidiomycota</taxon>
        <taxon>Agaricomycotina</taxon>
        <taxon>Agaricomycetes</taxon>
        <taxon>Auriculariales</taxon>
        <taxon>Exidiaceae</taxon>
        <taxon>Exidia</taxon>
    </lineage>
</organism>
<dbReference type="InParanoid" id="A0A165JF07"/>
<dbReference type="EMBL" id="KV425967">
    <property type="protein sequence ID" value="KZV94750.1"/>
    <property type="molecule type" value="Genomic_DNA"/>
</dbReference>
<evidence type="ECO:0000256" key="1">
    <source>
        <dbReference type="SAM" id="MobiDB-lite"/>
    </source>
</evidence>
<dbReference type="AlphaFoldDB" id="A0A165JF07"/>
<feature type="region of interest" description="Disordered" evidence="1">
    <location>
        <begin position="96"/>
        <end position="166"/>
    </location>
</feature>
<protein>
    <submittedName>
        <fullName evidence="2">Uncharacterized protein</fullName>
    </submittedName>
</protein>
<name>A0A165JF07_EXIGL</name>
<feature type="compositionally biased region" description="Acidic residues" evidence="1">
    <location>
        <begin position="112"/>
        <end position="124"/>
    </location>
</feature>
<proteinExistence type="predicted"/>
<accession>A0A165JF07</accession>
<reference evidence="2 3" key="1">
    <citation type="journal article" date="2016" name="Mol. Biol. Evol.">
        <title>Comparative Genomics of Early-Diverging Mushroom-Forming Fungi Provides Insights into the Origins of Lignocellulose Decay Capabilities.</title>
        <authorList>
            <person name="Nagy L.G."/>
            <person name="Riley R."/>
            <person name="Tritt A."/>
            <person name="Adam C."/>
            <person name="Daum C."/>
            <person name="Floudas D."/>
            <person name="Sun H."/>
            <person name="Yadav J.S."/>
            <person name="Pangilinan J."/>
            <person name="Larsson K.H."/>
            <person name="Matsuura K."/>
            <person name="Barry K."/>
            <person name="Labutti K."/>
            <person name="Kuo R."/>
            <person name="Ohm R.A."/>
            <person name="Bhattacharya S.S."/>
            <person name="Shirouzu T."/>
            <person name="Yoshinaga Y."/>
            <person name="Martin F.M."/>
            <person name="Grigoriev I.V."/>
            <person name="Hibbett D.S."/>
        </authorList>
    </citation>
    <scope>NUCLEOTIDE SEQUENCE [LARGE SCALE GENOMIC DNA]</scope>
    <source>
        <strain evidence="2 3">HHB12029</strain>
    </source>
</reference>
<evidence type="ECO:0000313" key="3">
    <source>
        <dbReference type="Proteomes" id="UP000077266"/>
    </source>
</evidence>
<evidence type="ECO:0000313" key="2">
    <source>
        <dbReference type="EMBL" id="KZV94750.1"/>
    </source>
</evidence>
<keyword evidence="3" id="KW-1185">Reference proteome</keyword>
<gene>
    <name evidence="2" type="ORF">EXIGLDRAFT_736356</name>
</gene>